<dbReference type="InterPro" id="IPR008011">
    <property type="entry name" value="Complex1_LYR_dom"/>
</dbReference>
<evidence type="ECO:0000259" key="6">
    <source>
        <dbReference type="Pfam" id="PF05347"/>
    </source>
</evidence>
<evidence type="ECO:0000313" key="7">
    <source>
        <dbReference type="EMBL" id="CCC94321.1"/>
    </source>
</evidence>
<feature type="compositionally biased region" description="Polar residues" evidence="5">
    <location>
        <begin position="50"/>
        <end position="74"/>
    </location>
</feature>
<feature type="domain" description="Complex 1 LYR protein" evidence="6">
    <location>
        <begin position="86"/>
        <end position="145"/>
    </location>
</feature>
<dbReference type="InterPro" id="IPR045295">
    <property type="entry name" value="Complex1_LYR_SDHAF1_LYRM8"/>
</dbReference>
<evidence type="ECO:0000256" key="5">
    <source>
        <dbReference type="SAM" id="MobiDB-lite"/>
    </source>
</evidence>
<comment type="subcellular location">
    <subcellularLocation>
        <location evidence="1">Mitochondrion matrix</location>
    </subcellularLocation>
</comment>
<dbReference type="PANTHER" id="PTHR13675">
    <property type="entry name" value="LYR MOTIF-CONTAINING PROTEIN 2"/>
    <property type="match status" value="1"/>
</dbReference>
<comment type="similarity">
    <text evidence="4">Belongs to the complex I LYR family. SDHAF1 subfamily.</text>
</comment>
<organism evidence="7">
    <name type="scientific">Trypanosoma congolense (strain IL3000)</name>
    <dbReference type="NCBI Taxonomy" id="1068625"/>
    <lineage>
        <taxon>Eukaryota</taxon>
        <taxon>Discoba</taxon>
        <taxon>Euglenozoa</taxon>
        <taxon>Kinetoplastea</taxon>
        <taxon>Metakinetoplastina</taxon>
        <taxon>Trypanosomatida</taxon>
        <taxon>Trypanosomatidae</taxon>
        <taxon>Trypanosoma</taxon>
        <taxon>Nannomonas</taxon>
    </lineage>
</organism>
<dbReference type="GO" id="GO:0005759">
    <property type="term" value="C:mitochondrial matrix"/>
    <property type="evidence" value="ECO:0007669"/>
    <property type="project" value="UniProtKB-SubCell"/>
</dbReference>
<evidence type="ECO:0000256" key="1">
    <source>
        <dbReference type="ARBA" id="ARBA00004305"/>
    </source>
</evidence>
<evidence type="ECO:0000256" key="3">
    <source>
        <dbReference type="ARBA" id="ARBA00023186"/>
    </source>
</evidence>
<keyword evidence="2" id="KW-0496">Mitochondrion</keyword>
<feature type="region of interest" description="Disordered" evidence="5">
    <location>
        <begin position="43"/>
        <end position="82"/>
    </location>
</feature>
<accession>G0UY54</accession>
<dbReference type="EMBL" id="HE575323">
    <property type="protein sequence ID" value="CCC94321.1"/>
    <property type="molecule type" value="Genomic_DNA"/>
</dbReference>
<reference evidence="7" key="1">
    <citation type="journal article" date="2012" name="Proc. Natl. Acad. Sci. U.S.A.">
        <title>Antigenic diversity is generated by distinct evolutionary mechanisms in African trypanosome species.</title>
        <authorList>
            <person name="Jackson A.P."/>
            <person name="Berry A."/>
            <person name="Aslett M."/>
            <person name="Allison H.C."/>
            <person name="Burton P."/>
            <person name="Vavrova-Anderson J."/>
            <person name="Brown R."/>
            <person name="Browne H."/>
            <person name="Corton N."/>
            <person name="Hauser H."/>
            <person name="Gamble J."/>
            <person name="Gilderthorp R."/>
            <person name="Marcello L."/>
            <person name="McQuillan J."/>
            <person name="Otto T.D."/>
            <person name="Quail M.A."/>
            <person name="Sanders M.J."/>
            <person name="van Tonder A."/>
            <person name="Ginger M.L."/>
            <person name="Field M.C."/>
            <person name="Barry J.D."/>
            <person name="Hertz-Fowler C."/>
            <person name="Berriman M."/>
        </authorList>
    </citation>
    <scope>NUCLEOTIDE SEQUENCE</scope>
    <source>
        <strain evidence="7">IL3000</strain>
    </source>
</reference>
<evidence type="ECO:0000256" key="4">
    <source>
        <dbReference type="ARBA" id="ARBA00025715"/>
    </source>
</evidence>
<dbReference type="GO" id="GO:0034553">
    <property type="term" value="P:mitochondrial respiratory chain complex II assembly"/>
    <property type="evidence" value="ECO:0007669"/>
    <property type="project" value="InterPro"/>
</dbReference>
<name>G0UY54_TRYCI</name>
<evidence type="ECO:0000256" key="2">
    <source>
        <dbReference type="ARBA" id="ARBA00023128"/>
    </source>
</evidence>
<dbReference type="PANTHER" id="PTHR13675:SF1">
    <property type="entry name" value="SUCCINATE DEHYDROGENASE ASSEMBLY FACTOR 1, MITOCHONDRIAL"/>
    <property type="match status" value="1"/>
</dbReference>
<protein>
    <recommendedName>
        <fullName evidence="6">Complex 1 LYR protein domain-containing protein</fullName>
    </recommendedName>
</protein>
<dbReference type="CDD" id="cd20268">
    <property type="entry name" value="Complex1_LYR_SDHAF1_LYRM8"/>
    <property type="match status" value="1"/>
</dbReference>
<dbReference type="Pfam" id="PF05347">
    <property type="entry name" value="Complex1_LYR"/>
    <property type="match status" value="1"/>
</dbReference>
<gene>
    <name evidence="7" type="ORF">TCIL3000_10_11000</name>
</gene>
<keyword evidence="3" id="KW-0143">Chaperone</keyword>
<proteinExistence type="inferred from homology"/>
<dbReference type="VEuPathDB" id="TriTrypDB:TcIL3000_10_11000"/>
<sequence length="159" mass="18405">MLRYSRRLLHKVNDKGWNTHNFAFDTMTKVYLDAVYAGSATGPGAAPLPRQTSDTTPLTSSAAAVPNNQVQQPKRQGPRRSGVQNEILQLYRELLRETRRLNDPQTQVCLRRFIRSEFDRNIAIPRKFVTRIEWQIHYGKNKLEELRSMGPDSRFSLMC</sequence>
<dbReference type="AlphaFoldDB" id="G0UY54"/>